<accession>A0A0A9B1Y2</accession>
<proteinExistence type="predicted"/>
<reference evidence="1" key="1">
    <citation type="submission" date="2014-09" db="EMBL/GenBank/DDBJ databases">
        <authorList>
            <person name="Magalhaes I.L.F."/>
            <person name="Oliveira U."/>
            <person name="Santos F.R."/>
            <person name="Vidigal T.H.D.A."/>
            <person name="Brescovit A.D."/>
            <person name="Santos A.J."/>
        </authorList>
    </citation>
    <scope>NUCLEOTIDE SEQUENCE</scope>
    <source>
        <tissue evidence="1">Shoot tissue taken approximately 20 cm above the soil surface</tissue>
    </source>
</reference>
<dbReference type="AlphaFoldDB" id="A0A0A9B1Y2"/>
<sequence>MMGFNMQMISVNQHPANYSSRLIARGVKEYPFQYF</sequence>
<dbReference type="EMBL" id="GBRH01242740">
    <property type="protein sequence ID" value="JAD55155.1"/>
    <property type="molecule type" value="Transcribed_RNA"/>
</dbReference>
<protein>
    <submittedName>
        <fullName evidence="1">Uncharacterized protein</fullName>
    </submittedName>
</protein>
<organism evidence="1">
    <name type="scientific">Arundo donax</name>
    <name type="common">Giant reed</name>
    <name type="synonym">Donax arundinaceus</name>
    <dbReference type="NCBI Taxonomy" id="35708"/>
    <lineage>
        <taxon>Eukaryota</taxon>
        <taxon>Viridiplantae</taxon>
        <taxon>Streptophyta</taxon>
        <taxon>Embryophyta</taxon>
        <taxon>Tracheophyta</taxon>
        <taxon>Spermatophyta</taxon>
        <taxon>Magnoliopsida</taxon>
        <taxon>Liliopsida</taxon>
        <taxon>Poales</taxon>
        <taxon>Poaceae</taxon>
        <taxon>PACMAD clade</taxon>
        <taxon>Arundinoideae</taxon>
        <taxon>Arundineae</taxon>
        <taxon>Arundo</taxon>
    </lineage>
</organism>
<evidence type="ECO:0000313" key="1">
    <source>
        <dbReference type="EMBL" id="JAD55155.1"/>
    </source>
</evidence>
<reference evidence="1" key="2">
    <citation type="journal article" date="2015" name="Data Brief">
        <title>Shoot transcriptome of the giant reed, Arundo donax.</title>
        <authorList>
            <person name="Barrero R.A."/>
            <person name="Guerrero F.D."/>
            <person name="Moolhuijzen P."/>
            <person name="Goolsby J.A."/>
            <person name="Tidwell J."/>
            <person name="Bellgard S.E."/>
            <person name="Bellgard M.I."/>
        </authorList>
    </citation>
    <scope>NUCLEOTIDE SEQUENCE</scope>
    <source>
        <tissue evidence="1">Shoot tissue taken approximately 20 cm above the soil surface</tissue>
    </source>
</reference>
<name>A0A0A9B1Y2_ARUDO</name>